<name>A0A979G526_CHIPD</name>
<dbReference type="KEGG" id="cpi:Cpin_3587"/>
<feature type="transmembrane region" description="Helical" evidence="2">
    <location>
        <begin position="292"/>
        <end position="313"/>
    </location>
</feature>
<feature type="transmembrane region" description="Helical" evidence="2">
    <location>
        <begin position="224"/>
        <end position="249"/>
    </location>
</feature>
<feature type="domain" description="7TM-DISM receptor extracellular" evidence="5">
    <location>
        <begin position="49"/>
        <end position="181"/>
    </location>
</feature>
<dbReference type="Proteomes" id="UP000002215">
    <property type="component" value="Chromosome"/>
</dbReference>
<dbReference type="Gene3D" id="2.60.40.2380">
    <property type="match status" value="1"/>
</dbReference>
<sequence length="642" mass="75672">MNSIKKGVRLTALYLLLIIMAGMFSHAAYSQQAVHIDNTLREHIFTYNEIEYLEDLQGQLTIDQVISDSVSARFKPSNVSTPQNQHLGSPVWFRVRIRHNPAANKYYLLEFFDQTIDDITAWLPDSNGVYREERIGDKYPFAQRWFHHKNFELSLDNNRRDEAVYYFRITSAQTADVIIVIRSIDRFVSYALSEYLTFGIFYGMIFIFSFYNLIMFIAMRQRQYLYYVLYNLSVVLYEMCTDGIAYQWLWPNAPAWNQYAFAWPLLSMSVFALLFTRSLLHVQARAPFLNKLIMGVIIARCAYFLACLLINPYWFNYKFIELIPLAVAFYTGMYIWLRGYRPARFFVLGYSFLFVGFMLKFFIMLGYTWLNFGIVSYYSLSFCFILEMFFLSFAVGDKVRLLKKKRDKAHRQMIRQMTENARLKDNQNKELEAQVQARTKQLSEQGDVIAAQNEELIKTNALLEAQAEEISRMNALLEQDNRQLQTNVEKVTRARALSTTLDFEEFSKIYPDKESCLRFLADLKWTEQFRCRKCGNDHYYAGHQPFSRRCSKCSYEESATAYTIYQNIRIPINKAFYLTFLIYSTKGKISSHKLSEILEIRQSTCWSYATRILKMMDERKKELKQANGQGWSLLVLDEREEV</sequence>
<feature type="domain" description="7TM-DISM receptor extracellular" evidence="4">
    <location>
        <begin position="194"/>
        <end position="398"/>
    </location>
</feature>
<feature type="domain" description="Transposase zinc-ribbon" evidence="6">
    <location>
        <begin position="512"/>
        <end position="555"/>
    </location>
</feature>
<evidence type="ECO:0000259" key="5">
    <source>
        <dbReference type="Pfam" id="PF07696"/>
    </source>
</evidence>
<dbReference type="Pfam" id="PF07696">
    <property type="entry name" value="7TMR-DISMED2"/>
    <property type="match status" value="1"/>
</dbReference>
<evidence type="ECO:0000259" key="4">
    <source>
        <dbReference type="Pfam" id="PF07695"/>
    </source>
</evidence>
<evidence type="ECO:0000256" key="3">
    <source>
        <dbReference type="SAM" id="SignalP"/>
    </source>
</evidence>
<protein>
    <submittedName>
        <fullName evidence="7">Diverse 7TM receptor transmembrane region</fullName>
    </submittedName>
</protein>
<feature type="signal peptide" evidence="3">
    <location>
        <begin position="1"/>
        <end position="27"/>
    </location>
</feature>
<dbReference type="Pfam" id="PF07695">
    <property type="entry name" value="7TMR-DISM_7TM"/>
    <property type="match status" value="1"/>
</dbReference>
<proteinExistence type="predicted"/>
<dbReference type="Pfam" id="PF12760">
    <property type="entry name" value="Zn_ribbon_IS1595"/>
    <property type="match status" value="1"/>
</dbReference>
<feature type="transmembrane region" description="Helical" evidence="2">
    <location>
        <begin position="376"/>
        <end position="396"/>
    </location>
</feature>
<keyword evidence="2" id="KW-0472">Membrane</keyword>
<feature type="coiled-coil region" evidence="1">
    <location>
        <begin position="414"/>
        <end position="494"/>
    </location>
</feature>
<dbReference type="OrthoDB" id="9783459at2"/>
<dbReference type="InterPro" id="IPR024442">
    <property type="entry name" value="Transposase_Zn_ribbon"/>
</dbReference>
<keyword evidence="7" id="KW-0675">Receptor</keyword>
<dbReference type="AlphaFoldDB" id="A0A979G526"/>
<accession>A0A979G526</accession>
<organism evidence="7 8">
    <name type="scientific">Chitinophaga pinensis (strain ATCC 43595 / DSM 2588 / LMG 13176 / NBRC 15968 / NCIMB 11800 / UQM 2034)</name>
    <dbReference type="NCBI Taxonomy" id="485918"/>
    <lineage>
        <taxon>Bacteria</taxon>
        <taxon>Pseudomonadati</taxon>
        <taxon>Bacteroidota</taxon>
        <taxon>Chitinophagia</taxon>
        <taxon>Chitinophagales</taxon>
        <taxon>Chitinophagaceae</taxon>
        <taxon>Chitinophaga</taxon>
    </lineage>
</organism>
<keyword evidence="2 7" id="KW-0812">Transmembrane</keyword>
<gene>
    <name evidence="7" type="ordered locus">Cpin_3587</name>
</gene>
<evidence type="ECO:0000256" key="2">
    <source>
        <dbReference type="SAM" id="Phobius"/>
    </source>
</evidence>
<evidence type="ECO:0000259" key="6">
    <source>
        <dbReference type="Pfam" id="PF12760"/>
    </source>
</evidence>
<feature type="transmembrane region" description="Helical" evidence="2">
    <location>
        <begin position="195"/>
        <end position="217"/>
    </location>
</feature>
<feature type="transmembrane region" description="Helical" evidence="2">
    <location>
        <begin position="349"/>
        <end position="370"/>
    </location>
</feature>
<keyword evidence="3" id="KW-0732">Signal</keyword>
<feature type="transmembrane region" description="Helical" evidence="2">
    <location>
        <begin position="261"/>
        <end position="280"/>
    </location>
</feature>
<dbReference type="InterPro" id="IPR011622">
    <property type="entry name" value="7TMR_DISM_rcpt_extracell_dom2"/>
</dbReference>
<reference evidence="8" key="1">
    <citation type="submission" date="2009-08" db="EMBL/GenBank/DDBJ databases">
        <title>The complete genome of Chitinophaga pinensis DSM 2588.</title>
        <authorList>
            <consortium name="US DOE Joint Genome Institute (JGI-PGF)"/>
            <person name="Lucas S."/>
            <person name="Copeland A."/>
            <person name="Lapidus A."/>
            <person name="Glavina del Rio T."/>
            <person name="Dalin E."/>
            <person name="Tice H."/>
            <person name="Bruce D."/>
            <person name="Goodwin L."/>
            <person name="Pitluck S."/>
            <person name="Kyrpides N."/>
            <person name="Mavromatis K."/>
            <person name="Ivanova N."/>
            <person name="Mikhailova N."/>
            <person name="Sims D."/>
            <person name="Meinche L."/>
            <person name="Brettin T."/>
            <person name="Detter J.C."/>
            <person name="Han C."/>
            <person name="Larimer F."/>
            <person name="Land M."/>
            <person name="Hauser L."/>
            <person name="Markowitz V."/>
            <person name="Cheng J.-F."/>
            <person name="Hugenholtz P."/>
            <person name="Woyke T."/>
            <person name="Wu D."/>
            <person name="Spring S."/>
            <person name="Klenk H.-P."/>
            <person name="Eisen J.A."/>
        </authorList>
    </citation>
    <scope>NUCLEOTIDE SEQUENCE [LARGE SCALE GENOMIC DNA]</scope>
    <source>
        <strain evidence="8">ATCC 43595 / DSM 2588 / LMG 13176 / NBRC 15968 / NCIMB 11800 / UQM 2034</strain>
    </source>
</reference>
<feature type="chain" id="PRO_5037823631" evidence="3">
    <location>
        <begin position="28"/>
        <end position="642"/>
    </location>
</feature>
<reference evidence="7 8" key="2">
    <citation type="journal article" date="2010" name="Stand. Genomic Sci.">
        <title>Complete genome sequence of Chitinophaga pinensis type strain (UQM 2034).</title>
        <authorList>
            <person name="Glavina Del Rio T."/>
            <person name="Abt B."/>
            <person name="Spring S."/>
            <person name="Lapidus A."/>
            <person name="Nolan M."/>
            <person name="Tice H."/>
            <person name="Copeland A."/>
            <person name="Cheng J.F."/>
            <person name="Chen F."/>
            <person name="Bruce D."/>
            <person name="Goodwin L."/>
            <person name="Pitluck S."/>
            <person name="Ivanova N."/>
            <person name="Mavromatis K."/>
            <person name="Mikhailova N."/>
            <person name="Pati A."/>
            <person name="Chen A."/>
            <person name="Palaniappan K."/>
            <person name="Land M."/>
            <person name="Hauser L."/>
            <person name="Chang Y.J."/>
            <person name="Jeffries C.D."/>
            <person name="Chain P."/>
            <person name="Saunders E."/>
            <person name="Detter J.C."/>
            <person name="Brettin T."/>
            <person name="Rohde M."/>
            <person name="Goker M."/>
            <person name="Bristow J."/>
            <person name="Eisen J.A."/>
            <person name="Markowitz V."/>
            <person name="Hugenholtz P."/>
            <person name="Kyrpides N.C."/>
            <person name="Klenk H.P."/>
            <person name="Lucas S."/>
        </authorList>
    </citation>
    <scope>NUCLEOTIDE SEQUENCE [LARGE SCALE GENOMIC DNA]</scope>
    <source>
        <strain evidence="8">ATCC 43595 / DSM 2588 / LMG 13176 / NBRC 15968 / NCIMB 11800 / UQM 2034</strain>
    </source>
</reference>
<keyword evidence="2" id="KW-1133">Transmembrane helix</keyword>
<evidence type="ECO:0000313" key="8">
    <source>
        <dbReference type="Proteomes" id="UP000002215"/>
    </source>
</evidence>
<dbReference type="InterPro" id="IPR011623">
    <property type="entry name" value="7TMR_DISM_rcpt_extracell_dom1"/>
</dbReference>
<dbReference type="EMBL" id="CP001699">
    <property type="protein sequence ID" value="ACU61050.1"/>
    <property type="molecule type" value="Genomic_DNA"/>
</dbReference>
<keyword evidence="1" id="KW-0175">Coiled coil</keyword>
<evidence type="ECO:0000256" key="1">
    <source>
        <dbReference type="SAM" id="Coils"/>
    </source>
</evidence>
<dbReference type="RefSeq" id="WP_012791223.1">
    <property type="nucleotide sequence ID" value="NC_013132.1"/>
</dbReference>
<feature type="transmembrane region" description="Helical" evidence="2">
    <location>
        <begin position="319"/>
        <end position="337"/>
    </location>
</feature>
<evidence type="ECO:0000313" key="7">
    <source>
        <dbReference type="EMBL" id="ACU61050.1"/>
    </source>
</evidence>